<feature type="compositionally biased region" description="Gly residues" evidence="1">
    <location>
        <begin position="62"/>
        <end position="71"/>
    </location>
</feature>
<organism evidence="2 3">
    <name type="scientific">[Myrmecia] bisecta</name>
    <dbReference type="NCBI Taxonomy" id="41462"/>
    <lineage>
        <taxon>Eukaryota</taxon>
        <taxon>Viridiplantae</taxon>
        <taxon>Chlorophyta</taxon>
        <taxon>core chlorophytes</taxon>
        <taxon>Trebouxiophyceae</taxon>
        <taxon>Trebouxiales</taxon>
        <taxon>Trebouxiaceae</taxon>
        <taxon>Myrmecia</taxon>
    </lineage>
</organism>
<dbReference type="Proteomes" id="UP001489004">
    <property type="component" value="Unassembled WGS sequence"/>
</dbReference>
<sequence>MHASLTTNTDRRAGTTAQEDSADSGPSWRERQPPGQTPIQMAEGHHPRDDNMEDFGQESYLGLGGQGGPAFGRGEQLQLQAPYQHPGGHQAHPFLMGQYGMGPMGGMGGMMPYGMPYGPVFGMGGMGAMGGIMPYPDAMAGWPQQGHMHAMGRGRPLTQPMSGWPGARYMPLGGDASLPSMENEFDMYEERLRPLAGAGHKRTRGDQLWFD</sequence>
<dbReference type="EMBL" id="JALJOR010000003">
    <property type="protein sequence ID" value="KAK9820012.1"/>
    <property type="molecule type" value="Genomic_DNA"/>
</dbReference>
<name>A0AAW1QF17_9CHLO</name>
<gene>
    <name evidence="2" type="ORF">WJX72_005092</name>
</gene>
<reference evidence="2 3" key="1">
    <citation type="journal article" date="2024" name="Nat. Commun.">
        <title>Phylogenomics reveals the evolutionary origins of lichenization in chlorophyte algae.</title>
        <authorList>
            <person name="Puginier C."/>
            <person name="Libourel C."/>
            <person name="Otte J."/>
            <person name="Skaloud P."/>
            <person name="Haon M."/>
            <person name="Grisel S."/>
            <person name="Petersen M."/>
            <person name="Berrin J.G."/>
            <person name="Delaux P.M."/>
            <person name="Dal Grande F."/>
            <person name="Keller J."/>
        </authorList>
    </citation>
    <scope>NUCLEOTIDE SEQUENCE [LARGE SCALE GENOMIC DNA]</scope>
    <source>
        <strain evidence="2 3">SAG 2043</strain>
    </source>
</reference>
<comment type="caution">
    <text evidence="2">The sequence shown here is derived from an EMBL/GenBank/DDBJ whole genome shotgun (WGS) entry which is preliminary data.</text>
</comment>
<feature type="region of interest" description="Disordered" evidence="1">
    <location>
        <begin position="1"/>
        <end position="73"/>
    </location>
</feature>
<evidence type="ECO:0000313" key="3">
    <source>
        <dbReference type="Proteomes" id="UP001489004"/>
    </source>
</evidence>
<proteinExistence type="predicted"/>
<dbReference type="AlphaFoldDB" id="A0AAW1QF17"/>
<evidence type="ECO:0000256" key="1">
    <source>
        <dbReference type="SAM" id="MobiDB-lite"/>
    </source>
</evidence>
<keyword evidence="3" id="KW-1185">Reference proteome</keyword>
<accession>A0AAW1QF17</accession>
<evidence type="ECO:0000313" key="2">
    <source>
        <dbReference type="EMBL" id="KAK9820012.1"/>
    </source>
</evidence>
<protein>
    <submittedName>
        <fullName evidence="2">Uncharacterized protein</fullName>
    </submittedName>
</protein>